<gene>
    <name evidence="8" type="primary">LOC119633539</name>
</gene>
<accession>A0A8U0WDB7</accession>
<reference evidence="8" key="1">
    <citation type="submission" date="2025-08" db="UniProtKB">
        <authorList>
            <consortium name="RefSeq"/>
        </authorList>
    </citation>
    <scope>IDENTIFICATION</scope>
    <source>
        <tissue evidence="8">Whole body pupa</tissue>
    </source>
</reference>
<dbReference type="InterPro" id="IPR013934">
    <property type="entry name" value="Utp13_C"/>
</dbReference>
<dbReference type="GO" id="GO:0032040">
    <property type="term" value="C:small-subunit processome"/>
    <property type="evidence" value="ECO:0007669"/>
    <property type="project" value="InterPro"/>
</dbReference>
<feature type="repeat" description="WD" evidence="5">
    <location>
        <begin position="114"/>
        <end position="155"/>
    </location>
</feature>
<evidence type="ECO:0000256" key="3">
    <source>
        <dbReference type="ARBA" id="ARBA00022737"/>
    </source>
</evidence>
<protein>
    <submittedName>
        <fullName evidence="8">Transducin beta-like protein 3</fullName>
    </submittedName>
</protein>
<dbReference type="Pfam" id="PF00400">
    <property type="entry name" value="WD40"/>
    <property type="match status" value="6"/>
</dbReference>
<feature type="repeat" description="WD" evidence="5">
    <location>
        <begin position="374"/>
        <end position="408"/>
    </location>
</feature>
<dbReference type="SMART" id="SM00320">
    <property type="entry name" value="WD40"/>
    <property type="match status" value="11"/>
</dbReference>
<dbReference type="Proteomes" id="UP000092443">
    <property type="component" value="Unplaced"/>
</dbReference>
<dbReference type="PROSITE" id="PS50082">
    <property type="entry name" value="WD_REPEATS_2"/>
    <property type="match status" value="5"/>
</dbReference>
<feature type="repeat" description="WD" evidence="5">
    <location>
        <begin position="473"/>
        <end position="508"/>
    </location>
</feature>
<keyword evidence="4" id="KW-0539">Nucleus</keyword>
<dbReference type="SUPFAM" id="SSF50978">
    <property type="entry name" value="WD40 repeat-like"/>
    <property type="match status" value="2"/>
</dbReference>
<sequence>MSTVEGEKKFTVDTSYTNFYTGGDVAWSNDGQYIYCMNGNAVNLVEIVTGLVKRMYGLNANINTEGDKAFSEEDEDVIYSFALAPRSDYLLTAHRSSLLRLWHLEDGKVKKLWKSQHKGPIVKVAFNPDCRLVCSSGGDSSLRIWDYENSRCLAAFKDFSGPSYLVHFHPNAFKTEIFAAGSDNSIYCWNFHTKELICKMSGHISQVTGFCFANRDSDCEFMASVGRDKVLIIWRLNGTQEKVIPIYDELEGAFYANEREVIVAGTKGDIKLVKLKSGKISLLNESRGEYEIKHLLRNDVTQQLAAVTVDHNILIFERYAENQSLNCIKQLIGFNDEILDITFLGESERFLAMATNSKHIKLYDCEKGMNCKIIPGHTDTVMCLSTPGLSNMLLSAGKDFAIILWQLNIEECTLHCMAKNVSSHTAAIGCISFAYECSKTFASVCQSGILKVWNLKEIEQKGGEFQFNIKHAAIAHDKEVNCVTYSPNNKIIATASQDKLAKLWSAETFTSLGILRGHSRGVWCVRFSPVDQIAVTSSSDCSLRIWSLANLSCLKRLEHTSTVLKAEFLHHGRHIISTSSDGLLKLWSIKTSTCIQTMEGHDDRVWSLAMPSSSKMHFFSAAADSKLIKWRDITEEVKNTEIDNRQQQLLQEQSLQNLLNESKNTKKAFILALKLGKPKVSYKIINEYIRKRDYSGMEEIVSALDTDQRRALLDHAKMWITNSRYSQASNLILKYLLAEMLVDPGLQRSLNSANLVEVLTPYTQRHFKRLTALKTDLNYLDFLVQNI</sequence>
<dbReference type="CDD" id="cd00200">
    <property type="entry name" value="WD40"/>
    <property type="match status" value="1"/>
</dbReference>
<dbReference type="PANTHER" id="PTHR19854:SF15">
    <property type="entry name" value="TRANSDUCIN BETA-LIKE PROTEIN 3"/>
    <property type="match status" value="1"/>
</dbReference>
<organism evidence="7 8">
    <name type="scientific">Glossina fuscipes</name>
    <dbReference type="NCBI Taxonomy" id="7396"/>
    <lineage>
        <taxon>Eukaryota</taxon>
        <taxon>Metazoa</taxon>
        <taxon>Ecdysozoa</taxon>
        <taxon>Arthropoda</taxon>
        <taxon>Hexapoda</taxon>
        <taxon>Insecta</taxon>
        <taxon>Pterygota</taxon>
        <taxon>Neoptera</taxon>
        <taxon>Endopterygota</taxon>
        <taxon>Diptera</taxon>
        <taxon>Brachycera</taxon>
        <taxon>Muscomorpha</taxon>
        <taxon>Hippoboscoidea</taxon>
        <taxon>Glossinidae</taxon>
        <taxon>Glossina</taxon>
    </lineage>
</organism>
<evidence type="ECO:0000313" key="7">
    <source>
        <dbReference type="Proteomes" id="UP000092443"/>
    </source>
</evidence>
<dbReference type="Pfam" id="PF08625">
    <property type="entry name" value="Utp13"/>
    <property type="match status" value="1"/>
</dbReference>
<dbReference type="KEGG" id="gfs:119633539"/>
<comment type="subcellular location">
    <subcellularLocation>
        <location evidence="1">Nucleus</location>
        <location evidence="1">Nucleolus</location>
    </subcellularLocation>
</comment>
<dbReference type="InterPro" id="IPR015943">
    <property type="entry name" value="WD40/YVTN_repeat-like_dom_sf"/>
</dbReference>
<feature type="domain" description="U3 small nucleolar RNA-associated protein 13 C-terminal" evidence="6">
    <location>
        <begin position="652"/>
        <end position="786"/>
    </location>
</feature>
<dbReference type="Gene3D" id="2.130.10.10">
    <property type="entry name" value="YVTN repeat-like/Quinoprotein amine dehydrogenase"/>
    <property type="match status" value="4"/>
</dbReference>
<keyword evidence="3" id="KW-0677">Repeat</keyword>
<keyword evidence="2 5" id="KW-0853">WD repeat</keyword>
<dbReference type="InterPro" id="IPR036322">
    <property type="entry name" value="WD40_repeat_dom_sf"/>
</dbReference>
<feature type="repeat" description="WD" evidence="5">
    <location>
        <begin position="515"/>
        <end position="556"/>
    </location>
</feature>
<dbReference type="InterPro" id="IPR001680">
    <property type="entry name" value="WD40_rpt"/>
</dbReference>
<feature type="repeat" description="WD" evidence="5">
    <location>
        <begin position="556"/>
        <end position="597"/>
    </location>
</feature>
<evidence type="ECO:0000256" key="5">
    <source>
        <dbReference type="PROSITE-ProRule" id="PRU00221"/>
    </source>
</evidence>
<evidence type="ECO:0000256" key="1">
    <source>
        <dbReference type="ARBA" id="ARBA00004604"/>
    </source>
</evidence>
<dbReference type="GeneID" id="119633539"/>
<dbReference type="AlphaFoldDB" id="A0A8U0WDB7"/>
<evidence type="ECO:0000256" key="2">
    <source>
        <dbReference type="ARBA" id="ARBA00022574"/>
    </source>
</evidence>
<dbReference type="GO" id="GO:0006364">
    <property type="term" value="P:rRNA processing"/>
    <property type="evidence" value="ECO:0007669"/>
    <property type="project" value="InterPro"/>
</dbReference>
<keyword evidence="7" id="KW-1185">Reference proteome</keyword>
<proteinExistence type="predicted"/>
<name>A0A8U0WDB7_9MUSC</name>
<dbReference type="RefSeq" id="XP_037883070.1">
    <property type="nucleotide sequence ID" value="XM_038027142.1"/>
</dbReference>
<evidence type="ECO:0000256" key="4">
    <source>
        <dbReference type="ARBA" id="ARBA00023242"/>
    </source>
</evidence>
<dbReference type="PANTHER" id="PTHR19854">
    <property type="entry name" value="TRANSDUCIN BETA-LIKE 3"/>
    <property type="match status" value="1"/>
</dbReference>
<evidence type="ECO:0000313" key="8">
    <source>
        <dbReference type="RefSeq" id="XP_037883070.1"/>
    </source>
</evidence>
<dbReference type="PROSITE" id="PS50294">
    <property type="entry name" value="WD_REPEATS_REGION"/>
    <property type="match status" value="4"/>
</dbReference>
<evidence type="ECO:0000259" key="6">
    <source>
        <dbReference type="Pfam" id="PF08625"/>
    </source>
</evidence>